<evidence type="ECO:0000313" key="3">
    <source>
        <dbReference type="EMBL" id="PYE40736.1"/>
    </source>
</evidence>
<dbReference type="InterPro" id="IPR029045">
    <property type="entry name" value="ClpP/crotonase-like_dom_sf"/>
</dbReference>
<dbReference type="Proteomes" id="UP000247746">
    <property type="component" value="Unassembled WGS sequence"/>
</dbReference>
<dbReference type="EMBL" id="QJSU01000001">
    <property type="protein sequence ID" value="PYE40736.1"/>
    <property type="molecule type" value="Genomic_DNA"/>
</dbReference>
<dbReference type="NCBIfam" id="NF005699">
    <property type="entry name" value="PRK07509.1"/>
    <property type="match status" value="1"/>
</dbReference>
<accession>A0A2V4UW23</accession>
<sequence length="270" mass="29948">MSPIATDQYETLKVAITDNILTVTLNRPHKKNAMSFKVVRELIALAGRISKDKMIRAVILNGAEGTFCAGIDLGDLNHPKNKVFAFWELIKPWQSSFQRVCLAWRDVPVPVIAVLEGYCIGAGLQLALACDVRISHPDCKLSIMEAKWGLVPDMGLTQSAFGVVREDVLKELAMSARIIDANEGKALGLVSHCSETPLEQAQQLAAEFAERSPDAVLASKRIINAMHHQPATTLYKEKVWQLRMMLGQNRKLALRKAKQASTAFGKRQFR</sequence>
<dbReference type="CDD" id="cd06558">
    <property type="entry name" value="crotonase-like"/>
    <property type="match status" value="1"/>
</dbReference>
<dbReference type="Gene3D" id="3.90.226.10">
    <property type="entry name" value="2-enoyl-CoA Hydratase, Chain A, domain 1"/>
    <property type="match status" value="1"/>
</dbReference>
<gene>
    <name evidence="3" type="ORF">DFP82_10147</name>
</gene>
<name>A0A2V4UW23_9GAMM</name>
<protein>
    <submittedName>
        <fullName evidence="3">Enoyl-CoA hydratase/carnithine racemase</fullName>
    </submittedName>
</protein>
<organism evidence="3 4">
    <name type="scientific">Psychrobacter fozii</name>
    <dbReference type="NCBI Taxonomy" id="198480"/>
    <lineage>
        <taxon>Bacteria</taxon>
        <taxon>Pseudomonadati</taxon>
        <taxon>Pseudomonadota</taxon>
        <taxon>Gammaproteobacteria</taxon>
        <taxon>Moraxellales</taxon>
        <taxon>Moraxellaceae</taxon>
        <taxon>Psychrobacter</taxon>
    </lineage>
</organism>
<dbReference type="Pfam" id="PF00378">
    <property type="entry name" value="ECH_1"/>
    <property type="match status" value="1"/>
</dbReference>
<evidence type="ECO:0000313" key="4">
    <source>
        <dbReference type="Proteomes" id="UP000247746"/>
    </source>
</evidence>
<dbReference type="InterPro" id="IPR001753">
    <property type="entry name" value="Enoyl-CoA_hydra/iso"/>
</dbReference>
<dbReference type="GO" id="GO:0016853">
    <property type="term" value="F:isomerase activity"/>
    <property type="evidence" value="ECO:0007669"/>
    <property type="project" value="InterPro"/>
</dbReference>
<dbReference type="SUPFAM" id="SSF52096">
    <property type="entry name" value="ClpP/crotonase"/>
    <property type="match status" value="1"/>
</dbReference>
<dbReference type="RefSeq" id="WP_110921731.1">
    <property type="nucleotide sequence ID" value="NZ_QJSU01000001.1"/>
</dbReference>
<dbReference type="PROSITE" id="PS00166">
    <property type="entry name" value="ENOYL_COA_HYDRATASE"/>
    <property type="match status" value="1"/>
</dbReference>
<reference evidence="3 4" key="1">
    <citation type="submission" date="2018-06" db="EMBL/GenBank/DDBJ databases">
        <title>Genomic Encyclopedia of Type Strains, Phase III (KMG-III): the genomes of soil and plant-associated and newly described type strains.</title>
        <authorList>
            <person name="Whitman W."/>
        </authorList>
    </citation>
    <scope>NUCLEOTIDE SEQUENCE [LARGE SCALE GENOMIC DNA]</scope>
    <source>
        <strain evidence="3 4">CECT 5889</strain>
    </source>
</reference>
<dbReference type="InterPro" id="IPR045002">
    <property type="entry name" value="Ech1-like"/>
</dbReference>
<dbReference type="AlphaFoldDB" id="A0A2V4UW23"/>
<evidence type="ECO:0000256" key="1">
    <source>
        <dbReference type="ARBA" id="ARBA00005254"/>
    </source>
</evidence>
<comment type="similarity">
    <text evidence="1 2">Belongs to the enoyl-CoA hydratase/isomerase family.</text>
</comment>
<proteinExistence type="inferred from homology"/>
<keyword evidence="4" id="KW-1185">Reference proteome</keyword>
<dbReference type="OrthoDB" id="9777711at2"/>
<dbReference type="PANTHER" id="PTHR43149:SF1">
    <property type="entry name" value="DELTA(3,5)-DELTA(2,4)-DIENOYL-COA ISOMERASE, MITOCHONDRIAL"/>
    <property type="match status" value="1"/>
</dbReference>
<dbReference type="InterPro" id="IPR018376">
    <property type="entry name" value="Enoyl-CoA_hyd/isom_CS"/>
</dbReference>
<comment type="caution">
    <text evidence="3">The sequence shown here is derived from an EMBL/GenBank/DDBJ whole genome shotgun (WGS) entry which is preliminary data.</text>
</comment>
<dbReference type="PANTHER" id="PTHR43149">
    <property type="entry name" value="ENOYL-COA HYDRATASE"/>
    <property type="match status" value="1"/>
</dbReference>
<evidence type="ECO:0000256" key="2">
    <source>
        <dbReference type="RuleBase" id="RU003707"/>
    </source>
</evidence>